<dbReference type="EMBL" id="BK063676">
    <property type="protein sequence ID" value="DBA35316.1"/>
    <property type="molecule type" value="Genomic_DNA"/>
</dbReference>
<evidence type="ECO:0000313" key="1">
    <source>
        <dbReference type="EMBL" id="DBA35316.1"/>
    </source>
</evidence>
<keyword evidence="2" id="KW-1185">Reference proteome</keyword>
<sequence length="62" mass="6924">MDQAVKLCVVRARGKALARAIADARFGAKPELDSRLQEVQTAILTLNAWMESQDLIPREDRS</sequence>
<proteinExistence type="predicted"/>
<dbReference type="Proteomes" id="UP001302265">
    <property type="component" value="Segment"/>
</dbReference>
<organism evidence="1 2">
    <name type="scientific">Caudoviricetes sp. vir215</name>
    <dbReference type="NCBI Taxonomy" id="3068354"/>
    <lineage>
        <taxon>Viruses</taxon>
        <taxon>Duplodnaviria</taxon>
        <taxon>Heunggongvirae</taxon>
        <taxon>Uroviricota</taxon>
        <taxon>Caudoviricetes</taxon>
    </lineage>
</organism>
<accession>A0AA87CCB0</accession>
<reference evidence="1 2" key="1">
    <citation type="journal article" date="2023" name="Nat. Microbiol.">
        <title>A compendium of viruses from methanogenic archaea reveals their diversity and adaptations to the gut environment.</title>
        <authorList>
            <person name="Medvedeva S."/>
            <person name="Borrel G."/>
            <person name="Krupovic M."/>
            <person name="Gribaldo S."/>
        </authorList>
    </citation>
    <scope>NUCLEOTIDE SEQUENCE [LARGE SCALE GENOMIC DNA]</scope>
</reference>
<evidence type="ECO:0000313" key="2">
    <source>
        <dbReference type="Proteomes" id="UP001302265"/>
    </source>
</evidence>
<gene>
    <name evidence="1" type="ORF">vir215_00014</name>
</gene>
<dbReference type="GeneID" id="98835758"/>
<protein>
    <submittedName>
        <fullName evidence="1">Uncharacterized protein</fullName>
    </submittedName>
</protein>
<dbReference type="RefSeq" id="YP_011108869.1">
    <property type="nucleotide sequence ID" value="NC_092586.1"/>
</dbReference>
<name>A0AA87CCB0_9CAUD</name>